<dbReference type="InterPro" id="IPR010273">
    <property type="entry name" value="DUF881"/>
</dbReference>
<evidence type="ECO:0000256" key="1">
    <source>
        <dbReference type="ARBA" id="ARBA00009108"/>
    </source>
</evidence>
<organism evidence="2">
    <name type="scientific">Propionibacterium freudenreichii</name>
    <dbReference type="NCBI Taxonomy" id="1744"/>
    <lineage>
        <taxon>Bacteria</taxon>
        <taxon>Bacillati</taxon>
        <taxon>Actinomycetota</taxon>
        <taxon>Actinomycetes</taxon>
        <taxon>Propionibacteriales</taxon>
        <taxon>Propionibacteriaceae</taxon>
        <taxon>Propionibacterium</taxon>
    </lineage>
</organism>
<dbReference type="PANTHER" id="PTHR37313">
    <property type="entry name" value="UPF0749 PROTEIN RV1825"/>
    <property type="match status" value="1"/>
</dbReference>
<dbReference type="Gene3D" id="3.30.70.1880">
    <property type="entry name" value="Protein of unknown function DUF881"/>
    <property type="match status" value="1"/>
</dbReference>
<dbReference type="PANTHER" id="PTHR37313:SF4">
    <property type="entry name" value="CONSERVED MEMBRANE PROTEIN-RELATED"/>
    <property type="match status" value="1"/>
</dbReference>
<name>A0A2C7ATU5_9ACTN</name>
<dbReference type="Pfam" id="PF05949">
    <property type="entry name" value="DUF881"/>
    <property type="match status" value="1"/>
</dbReference>
<gene>
    <name evidence="2" type="ORF">PFR_JS10_2073</name>
</gene>
<dbReference type="RefSeq" id="WP_053083894.1">
    <property type="nucleotide sequence ID" value="NZ_CCYQ01000044.1"/>
</dbReference>
<proteinExistence type="inferred from homology"/>
<protein>
    <submittedName>
        <fullName evidence="2">Membrane spanning protein DUF881</fullName>
    </submittedName>
</protein>
<reference evidence="2" key="1">
    <citation type="submission" date="2016-05" db="EMBL/GenBank/DDBJ databases">
        <authorList>
            <person name="Lavstsen T."/>
            <person name="Jespersen J.S."/>
        </authorList>
    </citation>
    <scope>NUCLEOTIDE SEQUENCE</scope>
    <source>
        <strain evidence="2">PFRJS10</strain>
    </source>
</reference>
<dbReference type="AlphaFoldDB" id="A0A2C7ATU5"/>
<dbReference type="EMBL" id="LT576035">
    <property type="protein sequence ID" value="SBN39716.1"/>
    <property type="molecule type" value="Genomic_DNA"/>
</dbReference>
<sequence length="244" mass="25491">MTDKKPGRGRKITRRMATVLVGSLAGLLFVAAATTSHGSDLRPTRQQDMADLVAAQAAHNSQARSTASALQSQVNELSNHDAEAAGVASASMASAEAAAGLTAVRGPVVQVTLTDAPLDENPAGVDPDMLVVHQQDIQQVVDALWAGGAEAMTIQGVRVISTTGVKCVGNTVILNGVPYSPPYVVAAIGDQQALEQSLAASRNVQIYKQYVLAYRLGYDQKRIADVTMPGYAGSVQLNQATPVR</sequence>
<accession>A0A2C7ATU5</accession>
<dbReference type="GO" id="GO:0005886">
    <property type="term" value="C:plasma membrane"/>
    <property type="evidence" value="ECO:0007669"/>
    <property type="project" value="TreeGrafter"/>
</dbReference>
<evidence type="ECO:0000313" key="2">
    <source>
        <dbReference type="EMBL" id="SBN39716.1"/>
    </source>
</evidence>
<comment type="similarity">
    <text evidence="1">Belongs to the UPF0749 family.</text>
</comment>